<feature type="non-terminal residue" evidence="3">
    <location>
        <position position="83"/>
    </location>
</feature>
<protein>
    <submittedName>
        <fullName evidence="3">BMP family ABC transporter substrate-binding protein</fullName>
    </submittedName>
</protein>
<reference evidence="3 4" key="1">
    <citation type="submission" date="2019-01" db="EMBL/GenBank/DDBJ databases">
        <authorList>
            <person name="Deng T."/>
        </authorList>
    </citation>
    <scope>NUCLEOTIDE SEQUENCE [LARGE SCALE GENOMIC DNA]</scope>
    <source>
        <strain evidence="3 4">F8825</strain>
    </source>
</reference>
<dbReference type="EMBL" id="SDVB01000360">
    <property type="protein sequence ID" value="RYC00237.1"/>
    <property type="molecule type" value="Genomic_DNA"/>
</dbReference>
<dbReference type="AlphaFoldDB" id="A0A4Q2S9M1"/>
<dbReference type="PANTHER" id="PTHR43208:SF1">
    <property type="entry name" value="ABC TRANSPORTER SUBSTRATE-BINDING PROTEIN"/>
    <property type="match status" value="1"/>
</dbReference>
<sequence length="83" mass="8875">FNQTVASLSAQGYKMIFATSYGYVNKALAAKYPNILFEQATGTDVSKNLSEYFGRGEDTIFLSGMAAGYASKTGKIGDVLAFP</sequence>
<feature type="non-terminal residue" evidence="3">
    <location>
        <position position="1"/>
    </location>
</feature>
<comment type="caution">
    <text evidence="3">The sequence shown here is derived from an EMBL/GenBank/DDBJ whole genome shotgun (WGS) entry which is preliminary data.</text>
</comment>
<dbReference type="GO" id="GO:0005886">
    <property type="term" value="C:plasma membrane"/>
    <property type="evidence" value="ECO:0007669"/>
    <property type="project" value="InterPro"/>
</dbReference>
<organism evidence="3 4">
    <name type="scientific">Ciceribacter ferrooxidans</name>
    <dbReference type="NCBI Taxonomy" id="2509717"/>
    <lineage>
        <taxon>Bacteria</taxon>
        <taxon>Pseudomonadati</taxon>
        <taxon>Pseudomonadota</taxon>
        <taxon>Alphaproteobacteria</taxon>
        <taxon>Hyphomicrobiales</taxon>
        <taxon>Rhizobiaceae</taxon>
        <taxon>Ciceribacter</taxon>
    </lineage>
</organism>
<dbReference type="InterPro" id="IPR052910">
    <property type="entry name" value="ABC-Purine-Binding"/>
</dbReference>
<accession>A0A4Q2S9M1</accession>
<dbReference type="PANTHER" id="PTHR43208">
    <property type="entry name" value="ABC TRANSPORTER SUBSTRATE-BINDING PROTEIN"/>
    <property type="match status" value="1"/>
</dbReference>
<evidence type="ECO:0000313" key="3">
    <source>
        <dbReference type="EMBL" id="RYC00237.1"/>
    </source>
</evidence>
<dbReference type="Gene3D" id="3.40.50.2300">
    <property type="match status" value="2"/>
</dbReference>
<evidence type="ECO:0000256" key="1">
    <source>
        <dbReference type="ARBA" id="ARBA00022729"/>
    </source>
</evidence>
<dbReference type="RefSeq" id="WP_129334165.1">
    <property type="nucleotide sequence ID" value="NZ_SDVB01000360.1"/>
</dbReference>
<gene>
    <name evidence="3" type="ORF">EUU22_22200</name>
</gene>
<keyword evidence="4" id="KW-1185">Reference proteome</keyword>
<dbReference type="Pfam" id="PF02608">
    <property type="entry name" value="Bmp"/>
    <property type="match status" value="1"/>
</dbReference>
<evidence type="ECO:0000259" key="2">
    <source>
        <dbReference type="Pfam" id="PF02608"/>
    </source>
</evidence>
<feature type="domain" description="ABC transporter substrate-binding protein PnrA-like" evidence="2">
    <location>
        <begin position="5"/>
        <end position="78"/>
    </location>
</feature>
<dbReference type="OrthoDB" id="9781639at2"/>
<proteinExistence type="predicted"/>
<evidence type="ECO:0000313" key="4">
    <source>
        <dbReference type="Proteomes" id="UP000291088"/>
    </source>
</evidence>
<name>A0A4Q2S9M1_9HYPH</name>
<keyword evidence="1" id="KW-0732">Signal</keyword>
<dbReference type="Proteomes" id="UP000291088">
    <property type="component" value="Unassembled WGS sequence"/>
</dbReference>
<dbReference type="InterPro" id="IPR003760">
    <property type="entry name" value="PnrA-like"/>
</dbReference>